<dbReference type="Pfam" id="PF14529">
    <property type="entry name" value="Exo_endo_phos_2"/>
    <property type="match status" value="1"/>
</dbReference>
<name>A0ABD2WIP8_9HYME</name>
<dbReference type="InterPro" id="IPR005135">
    <property type="entry name" value="Endo/exonuclease/phosphatase"/>
</dbReference>
<feature type="coiled-coil region" evidence="1">
    <location>
        <begin position="232"/>
        <end position="281"/>
    </location>
</feature>
<dbReference type="SUPFAM" id="SSF56219">
    <property type="entry name" value="DNase I-like"/>
    <property type="match status" value="1"/>
</dbReference>
<dbReference type="EMBL" id="JBJJXI010000104">
    <property type="protein sequence ID" value="KAL3392479.1"/>
    <property type="molecule type" value="Genomic_DNA"/>
</dbReference>
<keyword evidence="4" id="KW-1185">Reference proteome</keyword>
<evidence type="ECO:0000313" key="4">
    <source>
        <dbReference type="Proteomes" id="UP001627154"/>
    </source>
</evidence>
<reference evidence="3 4" key="1">
    <citation type="journal article" date="2024" name="bioRxiv">
        <title>A reference genome for Trichogramma kaykai: A tiny desert-dwelling parasitoid wasp with competing sex-ratio distorters.</title>
        <authorList>
            <person name="Culotta J."/>
            <person name="Lindsey A.R."/>
        </authorList>
    </citation>
    <scope>NUCLEOTIDE SEQUENCE [LARGE SCALE GENOMIC DNA]</scope>
    <source>
        <strain evidence="3 4">KSX58</strain>
    </source>
</reference>
<dbReference type="InterPro" id="IPR036691">
    <property type="entry name" value="Endo/exonu/phosph_ase_sf"/>
</dbReference>
<comment type="caution">
    <text evidence="3">The sequence shown here is derived from an EMBL/GenBank/DDBJ whole genome shotgun (WGS) entry which is preliminary data.</text>
</comment>
<dbReference type="Proteomes" id="UP001627154">
    <property type="component" value="Unassembled WGS sequence"/>
</dbReference>
<evidence type="ECO:0000256" key="1">
    <source>
        <dbReference type="SAM" id="Coils"/>
    </source>
</evidence>
<feature type="domain" description="Endonuclease/exonuclease/phosphatase" evidence="2">
    <location>
        <begin position="24"/>
        <end position="141"/>
    </location>
</feature>
<dbReference type="AlphaFoldDB" id="A0ABD2WIP8"/>
<organism evidence="3 4">
    <name type="scientific">Trichogramma kaykai</name>
    <dbReference type="NCBI Taxonomy" id="54128"/>
    <lineage>
        <taxon>Eukaryota</taxon>
        <taxon>Metazoa</taxon>
        <taxon>Ecdysozoa</taxon>
        <taxon>Arthropoda</taxon>
        <taxon>Hexapoda</taxon>
        <taxon>Insecta</taxon>
        <taxon>Pterygota</taxon>
        <taxon>Neoptera</taxon>
        <taxon>Endopterygota</taxon>
        <taxon>Hymenoptera</taxon>
        <taxon>Apocrita</taxon>
        <taxon>Proctotrupomorpha</taxon>
        <taxon>Chalcidoidea</taxon>
        <taxon>Trichogrammatidae</taxon>
        <taxon>Trichogramma</taxon>
    </lineage>
</organism>
<dbReference type="Gene3D" id="3.60.10.10">
    <property type="entry name" value="Endonuclease/exonuclease/phosphatase"/>
    <property type="match status" value="1"/>
</dbReference>
<sequence>MPSVSTEILENTIIKIFPKNANPIFIISIYASPTLRSNIEPDLIKIASTLRLSDDGNPFIMIGDFNARHHAWRDVASNQRGRQIENWSNSLSNLSLKILYPTEPTFQRSGSHLDFAIASAALEFNSEELILHPYASDHLAIECTLRLQHKLAEDTGPSLDNFLIFKKTNWNKFKRMLTHNANFPFPADKNLSNAEIDSGLHVLQAHITEALEKCTPRFKPFNILNTIVNAEIKKLYNAKHKLQTKIHRLINRRDRNLTAQINHHKAQVKIIKKKIEEAFNKASKNNWNNQIKKINYKESASFFPSLNRFFRNNIKNNNQLIKEIVIKPHEHELTQDLVDPSTLNRHSDTSITDQTVITEVISRFFGGINRADPNSNTLLEKDILKGDSELTNTFTTLDTFVTFNENLTALDPNLSHQDITFASYNRINKIIKQMKGKTSTGWDNIPNIALKNLPPNYIAKRACNTGFTPPETFKFLDENKLIIGDNMEHILYNFIRHCRNKRIPFGDAQPLPMAKDTGLLPIDAAALRRHNYFAK</sequence>
<evidence type="ECO:0000313" key="3">
    <source>
        <dbReference type="EMBL" id="KAL3392479.1"/>
    </source>
</evidence>
<accession>A0ABD2WIP8</accession>
<keyword evidence="1" id="KW-0175">Coiled coil</keyword>
<evidence type="ECO:0000259" key="2">
    <source>
        <dbReference type="Pfam" id="PF14529"/>
    </source>
</evidence>
<protein>
    <recommendedName>
        <fullName evidence="2">Endonuclease/exonuclease/phosphatase domain-containing protein</fullName>
    </recommendedName>
</protein>
<gene>
    <name evidence="3" type="ORF">TKK_013003</name>
</gene>
<proteinExistence type="predicted"/>